<name>A0A2Z5R102_9MICC</name>
<dbReference type="KEGG" id="raj:RA11412_2118"/>
<evidence type="ECO:0000313" key="2">
    <source>
        <dbReference type="Proteomes" id="UP000250241"/>
    </source>
</evidence>
<accession>A0A2Z5R102</accession>
<proteinExistence type="predicted"/>
<keyword evidence="2" id="KW-1185">Reference proteome</keyword>
<sequence length="64" mass="6526">MFLGGSHIFAGLVVFINLRFTTKVLFSSTVGEAEGVAVADSEGDAEGVAEALAVAVRDARGDAL</sequence>
<dbReference type="AlphaFoldDB" id="A0A2Z5R102"/>
<evidence type="ECO:0000313" key="1">
    <source>
        <dbReference type="EMBL" id="BAV88417.1"/>
    </source>
</evidence>
<reference evidence="1 2" key="1">
    <citation type="submission" date="2016-10" db="EMBL/GenBank/DDBJ databases">
        <title>Genome sequence of Rothia aeria strain JCM11412.</title>
        <authorList>
            <person name="Nambu T."/>
        </authorList>
    </citation>
    <scope>NUCLEOTIDE SEQUENCE [LARGE SCALE GENOMIC DNA]</scope>
    <source>
        <strain evidence="1 2">JCM 11412</strain>
    </source>
</reference>
<dbReference type="Proteomes" id="UP000250241">
    <property type="component" value="Chromosome"/>
</dbReference>
<gene>
    <name evidence="1" type="ORF">RA11412_2118</name>
</gene>
<protein>
    <submittedName>
        <fullName evidence="1">Uncharacterized protein</fullName>
    </submittedName>
</protein>
<organism evidence="1 2">
    <name type="scientific">Rothia aeria</name>
    <dbReference type="NCBI Taxonomy" id="172042"/>
    <lineage>
        <taxon>Bacteria</taxon>
        <taxon>Bacillati</taxon>
        <taxon>Actinomycetota</taxon>
        <taxon>Actinomycetes</taxon>
        <taxon>Micrococcales</taxon>
        <taxon>Micrococcaceae</taxon>
        <taxon>Rothia</taxon>
    </lineage>
</organism>
<dbReference type="EMBL" id="AP017895">
    <property type="protein sequence ID" value="BAV88417.1"/>
    <property type="molecule type" value="Genomic_DNA"/>
</dbReference>